<keyword evidence="2" id="KW-1185">Reference proteome</keyword>
<accession>A0A443HIZ7</accession>
<evidence type="ECO:0000313" key="2">
    <source>
        <dbReference type="Proteomes" id="UP000283841"/>
    </source>
</evidence>
<proteinExistence type="predicted"/>
<comment type="caution">
    <text evidence="1">The sequence shown here is derived from an EMBL/GenBank/DDBJ whole genome shotgun (WGS) entry which is preliminary data.</text>
</comment>
<organism evidence="1 2">
    <name type="scientific">Byssochlamys spectabilis</name>
    <name type="common">Paecilomyces variotii</name>
    <dbReference type="NCBI Taxonomy" id="264951"/>
    <lineage>
        <taxon>Eukaryota</taxon>
        <taxon>Fungi</taxon>
        <taxon>Dikarya</taxon>
        <taxon>Ascomycota</taxon>
        <taxon>Pezizomycotina</taxon>
        <taxon>Eurotiomycetes</taxon>
        <taxon>Eurotiomycetidae</taxon>
        <taxon>Eurotiales</taxon>
        <taxon>Thermoascaceae</taxon>
        <taxon>Paecilomyces</taxon>
    </lineage>
</organism>
<dbReference type="RefSeq" id="XP_028481372.1">
    <property type="nucleotide sequence ID" value="XM_028625203.1"/>
</dbReference>
<dbReference type="Proteomes" id="UP000283841">
    <property type="component" value="Unassembled WGS sequence"/>
</dbReference>
<evidence type="ECO:0000313" key="1">
    <source>
        <dbReference type="EMBL" id="RWQ91727.1"/>
    </source>
</evidence>
<dbReference type="Pfam" id="PF20174">
    <property type="entry name" value="DUF6540"/>
    <property type="match status" value="1"/>
</dbReference>
<dbReference type="EMBL" id="RCNU01000017">
    <property type="protein sequence ID" value="RWQ91727.1"/>
    <property type="molecule type" value="Genomic_DNA"/>
</dbReference>
<dbReference type="VEuPathDB" id="FungiDB:C8Q69DRAFT_120625"/>
<dbReference type="AlphaFoldDB" id="A0A443HIZ7"/>
<reference evidence="1 2" key="1">
    <citation type="journal article" date="2018" name="Front. Microbiol.">
        <title>Genomic and genetic insights into a cosmopolitan fungus, Paecilomyces variotii (Eurotiales).</title>
        <authorList>
            <person name="Urquhart A.S."/>
            <person name="Mondo S.J."/>
            <person name="Makela M.R."/>
            <person name="Hane J.K."/>
            <person name="Wiebenga A."/>
            <person name="He G."/>
            <person name="Mihaltcheva S."/>
            <person name="Pangilinan J."/>
            <person name="Lipzen A."/>
            <person name="Barry K."/>
            <person name="de Vries R.P."/>
            <person name="Grigoriev I.V."/>
            <person name="Idnurm A."/>
        </authorList>
    </citation>
    <scope>NUCLEOTIDE SEQUENCE [LARGE SCALE GENOMIC DNA]</scope>
    <source>
        <strain evidence="1 2">CBS 101075</strain>
    </source>
</reference>
<protein>
    <submittedName>
        <fullName evidence="1">Uncharacterized protein</fullName>
    </submittedName>
</protein>
<gene>
    <name evidence="1" type="ORF">C8Q69DRAFT_120625</name>
</gene>
<sequence>MTIEPLEFDVDGLYILVRDLGDTYRFHWGLYLATKPCTGDLFHAVNTVNKNSWAYEVRQDINLIDWRFLAAVKVGMIETELHDALRSRLQEIPMGYSSRYKEEMSCRVWVKESLFALDNEGFIQLVGSVNAIDMEAKSEAMRNKLEGRRTIIKSAGSLE</sequence>
<dbReference type="GeneID" id="39594480"/>
<name>A0A443HIZ7_BYSSP</name>
<dbReference type="InterPro" id="IPR046670">
    <property type="entry name" value="DUF6540"/>
</dbReference>